<evidence type="ECO:0000256" key="5">
    <source>
        <dbReference type="SAM" id="SignalP"/>
    </source>
</evidence>
<dbReference type="Pfam" id="PF00251">
    <property type="entry name" value="Glyco_hydro_32N"/>
    <property type="match status" value="2"/>
</dbReference>
<dbReference type="CDD" id="cd18622">
    <property type="entry name" value="GH32_Inu-like"/>
    <property type="match status" value="1"/>
</dbReference>
<evidence type="ECO:0000256" key="3">
    <source>
        <dbReference type="ARBA" id="ARBA00023295"/>
    </source>
</evidence>
<keyword evidence="9" id="KW-1185">Reference proteome</keyword>
<dbReference type="Gene3D" id="2.60.120.560">
    <property type="entry name" value="Exo-inulinase, domain 1"/>
    <property type="match status" value="1"/>
</dbReference>
<evidence type="ECO:0000256" key="4">
    <source>
        <dbReference type="RuleBase" id="RU362110"/>
    </source>
</evidence>
<feature type="domain" description="Glycosyl hydrolase family 32 N-terminal" evidence="6">
    <location>
        <begin position="42"/>
        <end position="287"/>
    </location>
</feature>
<dbReference type="PANTHER" id="PTHR42800">
    <property type="entry name" value="EXOINULINASE INUD (AFU_ORTHOLOGUE AFUA_5G00480)"/>
    <property type="match status" value="1"/>
</dbReference>
<reference evidence="8 9" key="1">
    <citation type="submission" date="2023-07" db="EMBL/GenBank/DDBJ databases">
        <title>Sorghum-associated microbial communities from plants grown in Nebraska, USA.</title>
        <authorList>
            <person name="Schachtman D."/>
        </authorList>
    </citation>
    <scope>NUCLEOTIDE SEQUENCE [LARGE SCALE GENOMIC DNA]</scope>
    <source>
        <strain evidence="8 9">4138</strain>
    </source>
</reference>
<dbReference type="Pfam" id="PF08244">
    <property type="entry name" value="Glyco_hydro_32C"/>
    <property type="match status" value="1"/>
</dbReference>
<gene>
    <name evidence="8" type="ORF">J2W69_000581</name>
</gene>
<dbReference type="InterPro" id="IPR013320">
    <property type="entry name" value="ConA-like_dom_sf"/>
</dbReference>
<dbReference type="InterPro" id="IPR018053">
    <property type="entry name" value="Glyco_hydro_32_AS"/>
</dbReference>
<accession>A0ABU1VVB2</accession>
<dbReference type="RefSeq" id="WP_310274387.1">
    <property type="nucleotide sequence ID" value="NZ_JAVDWR010000001.1"/>
</dbReference>
<dbReference type="PANTHER" id="PTHR42800:SF1">
    <property type="entry name" value="EXOINULINASE INUD (AFU_ORTHOLOGUE AFUA_5G00480)"/>
    <property type="match status" value="1"/>
</dbReference>
<feature type="domain" description="Glycosyl hydrolase family 32 N-terminal" evidence="6">
    <location>
        <begin position="447"/>
        <end position="515"/>
    </location>
</feature>
<dbReference type="EMBL" id="JAVDWR010000001">
    <property type="protein sequence ID" value="MDR7119666.1"/>
    <property type="molecule type" value="Genomic_DNA"/>
</dbReference>
<evidence type="ECO:0000259" key="6">
    <source>
        <dbReference type="Pfam" id="PF00251"/>
    </source>
</evidence>
<dbReference type="PROSITE" id="PS51257">
    <property type="entry name" value="PROKAR_LIPOPROTEIN"/>
    <property type="match status" value="1"/>
</dbReference>
<sequence length="684" mass="76624">MRRIYVLCTALVLAGCNLPSAPEKNQAGALPLYQEQYRPQVHFTPEQRWMNDPNGMFYYQGEYHLFYQYNPDASVWGPMHWGHAISKDLLHWEHQPIALYPDQLGTIFSGSAVVDHKNTSGLGTKENPPIVAIYTYHDPVGEKQGRTDFQTQGLAYSLDKGRSWIKHPSNPVLANPGIKDFRDPKVVWHEQSKKWIMVLAQADHIGFYSSKNLIDWSFESNFGKDWGSHIGVWECPDLILLPIEGSDQHKYVLIVSVGSGGPNGGSATQYFVGDFDGKSFQLDEDWQQALKPEAPVFPQGQIFADFESGLQGWTAVGNAFANAPTAGAHPEQAPVQGFEGQYLLNSFADKDKATGTLTSSPFTISSSYINFMLAGGKFDEKLGMNLLVDGKVVRTATGQNSENFQLHSWDVTELKGQQAVLQVIDEISENWGHIYLDQIVFSDKPASSKVEPALWLDYGTDNYAGVTFSAIPGELKQSIFMGWMSNWQYAQTVPTEVWRSAMTLPRQLNLVHSDGLLRLKSTLIPELQKLELNKKQFGPLSGRHTIALPKPEHQSGSSRIDLKLEQQQGVSELILHNQAGDQVKIEFDFVKKELRLDRRQSGKVGFDKHFGNVQTAPMMGDFSKNTLTLVLDESSLELFWQDGQVVMTALLFPQQPYDSLQLDLAEHASIGQLTLTRLKSIWTN</sequence>
<dbReference type="Gene3D" id="2.115.10.20">
    <property type="entry name" value="Glycosyl hydrolase domain, family 43"/>
    <property type="match status" value="2"/>
</dbReference>
<dbReference type="InterPro" id="IPR001362">
    <property type="entry name" value="Glyco_hydro_32"/>
</dbReference>
<dbReference type="PROSITE" id="PS00609">
    <property type="entry name" value="GLYCOSYL_HYDROL_F32"/>
    <property type="match status" value="1"/>
</dbReference>
<comment type="similarity">
    <text evidence="1 4">Belongs to the glycosyl hydrolase 32 family.</text>
</comment>
<comment type="caution">
    <text evidence="8">The sequence shown here is derived from an EMBL/GenBank/DDBJ whole genome shotgun (WGS) entry which is preliminary data.</text>
</comment>
<dbReference type="InterPro" id="IPR023296">
    <property type="entry name" value="Glyco_hydro_beta-prop_sf"/>
</dbReference>
<name>A0ABU1VVB2_9GAMM</name>
<feature type="chain" id="PRO_5045095783" evidence="5">
    <location>
        <begin position="22"/>
        <end position="684"/>
    </location>
</feature>
<evidence type="ECO:0000313" key="8">
    <source>
        <dbReference type="EMBL" id="MDR7119666.1"/>
    </source>
</evidence>
<dbReference type="GO" id="GO:0016787">
    <property type="term" value="F:hydrolase activity"/>
    <property type="evidence" value="ECO:0007669"/>
    <property type="project" value="UniProtKB-KW"/>
</dbReference>
<keyword evidence="3 4" id="KW-0326">Glycosidase</keyword>
<evidence type="ECO:0000313" key="9">
    <source>
        <dbReference type="Proteomes" id="UP001257909"/>
    </source>
</evidence>
<dbReference type="InterPro" id="IPR013148">
    <property type="entry name" value="Glyco_hydro_32_N"/>
</dbReference>
<proteinExistence type="inferred from homology"/>
<evidence type="ECO:0000259" key="7">
    <source>
        <dbReference type="Pfam" id="PF08244"/>
    </source>
</evidence>
<keyword evidence="5" id="KW-0732">Signal</keyword>
<dbReference type="SUPFAM" id="SSF75005">
    <property type="entry name" value="Arabinanase/levansucrase/invertase"/>
    <property type="match status" value="1"/>
</dbReference>
<dbReference type="Proteomes" id="UP001257909">
    <property type="component" value="Unassembled WGS sequence"/>
</dbReference>
<dbReference type="InterPro" id="IPR013189">
    <property type="entry name" value="Glyco_hydro_32_C"/>
</dbReference>
<protein>
    <submittedName>
        <fullName evidence="8">Sucrose-6-phosphate hydrolase SacC (GH32 family)</fullName>
    </submittedName>
</protein>
<organism evidence="8 9">
    <name type="scientific">Rheinheimera soli</name>
    <dbReference type="NCBI Taxonomy" id="443616"/>
    <lineage>
        <taxon>Bacteria</taxon>
        <taxon>Pseudomonadati</taxon>
        <taxon>Pseudomonadota</taxon>
        <taxon>Gammaproteobacteria</taxon>
        <taxon>Chromatiales</taxon>
        <taxon>Chromatiaceae</taxon>
        <taxon>Rheinheimera</taxon>
    </lineage>
</organism>
<dbReference type="SMART" id="SM00640">
    <property type="entry name" value="Glyco_32"/>
    <property type="match status" value="1"/>
</dbReference>
<feature type="domain" description="Glycosyl hydrolase family 32 C-terminal" evidence="7">
    <location>
        <begin position="553"/>
        <end position="666"/>
    </location>
</feature>
<evidence type="ECO:0000256" key="1">
    <source>
        <dbReference type="ARBA" id="ARBA00009902"/>
    </source>
</evidence>
<evidence type="ECO:0000256" key="2">
    <source>
        <dbReference type="ARBA" id="ARBA00022801"/>
    </source>
</evidence>
<feature type="signal peptide" evidence="5">
    <location>
        <begin position="1"/>
        <end position="21"/>
    </location>
</feature>
<dbReference type="SUPFAM" id="SSF49899">
    <property type="entry name" value="Concanavalin A-like lectins/glucanases"/>
    <property type="match status" value="1"/>
</dbReference>
<keyword evidence="2 4" id="KW-0378">Hydrolase</keyword>